<keyword evidence="3" id="KW-1185">Reference proteome</keyword>
<feature type="region of interest" description="Disordered" evidence="1">
    <location>
        <begin position="21"/>
        <end position="124"/>
    </location>
</feature>
<evidence type="ECO:0000313" key="2">
    <source>
        <dbReference type="EMBL" id="GGZ17847.1"/>
    </source>
</evidence>
<reference evidence="2" key="2">
    <citation type="submission" date="2020-09" db="EMBL/GenBank/DDBJ databases">
        <authorList>
            <person name="Sun Q."/>
            <person name="Ohkuma M."/>
        </authorList>
    </citation>
    <scope>NUCLEOTIDE SEQUENCE</scope>
    <source>
        <strain evidence="2">JCM 4815</strain>
    </source>
</reference>
<accession>A0A918PQN1</accession>
<reference evidence="2" key="1">
    <citation type="journal article" date="2014" name="Int. J. Syst. Evol. Microbiol.">
        <title>Complete genome sequence of Corynebacterium casei LMG S-19264T (=DSM 44701T), isolated from a smear-ripened cheese.</title>
        <authorList>
            <consortium name="US DOE Joint Genome Institute (JGI-PGF)"/>
            <person name="Walter F."/>
            <person name="Albersmeier A."/>
            <person name="Kalinowski J."/>
            <person name="Ruckert C."/>
        </authorList>
    </citation>
    <scope>NUCLEOTIDE SEQUENCE</scope>
    <source>
        <strain evidence="2">JCM 4815</strain>
    </source>
</reference>
<sequence>MTGTCGFLARGRRWGRASLLGVDDDEARPCPGGAALRNERGDQLVTTGTEPIARTGGSEATSERGSTHRRAHVMSAGGHAAQGPSGASLEPGGRTRRGHGGGPAPHGAADGAEDGATDGPGSDA</sequence>
<gene>
    <name evidence="2" type="ORF">GCM10010365_42350</name>
</gene>
<organism evidence="2 3">
    <name type="scientific">Streptomyces poonensis</name>
    <dbReference type="NCBI Taxonomy" id="68255"/>
    <lineage>
        <taxon>Bacteria</taxon>
        <taxon>Bacillati</taxon>
        <taxon>Actinomycetota</taxon>
        <taxon>Actinomycetes</taxon>
        <taxon>Kitasatosporales</taxon>
        <taxon>Streptomycetaceae</taxon>
        <taxon>Streptomyces</taxon>
    </lineage>
</organism>
<dbReference type="EMBL" id="BMVW01000008">
    <property type="protein sequence ID" value="GGZ17847.1"/>
    <property type="molecule type" value="Genomic_DNA"/>
</dbReference>
<protein>
    <submittedName>
        <fullName evidence="2">Uncharacterized protein</fullName>
    </submittedName>
</protein>
<proteinExistence type="predicted"/>
<comment type="caution">
    <text evidence="2">The sequence shown here is derived from an EMBL/GenBank/DDBJ whole genome shotgun (WGS) entry which is preliminary data.</text>
</comment>
<evidence type="ECO:0000313" key="3">
    <source>
        <dbReference type="Proteomes" id="UP000622166"/>
    </source>
</evidence>
<dbReference type="AlphaFoldDB" id="A0A918PQN1"/>
<name>A0A918PQN1_9ACTN</name>
<dbReference type="Proteomes" id="UP000622166">
    <property type="component" value="Unassembled WGS sequence"/>
</dbReference>
<evidence type="ECO:0000256" key="1">
    <source>
        <dbReference type="SAM" id="MobiDB-lite"/>
    </source>
</evidence>